<name>A0A2T8KSY9_9POAL</name>
<organism evidence="1">
    <name type="scientific">Panicum hallii</name>
    <dbReference type="NCBI Taxonomy" id="206008"/>
    <lineage>
        <taxon>Eukaryota</taxon>
        <taxon>Viridiplantae</taxon>
        <taxon>Streptophyta</taxon>
        <taxon>Embryophyta</taxon>
        <taxon>Tracheophyta</taxon>
        <taxon>Spermatophyta</taxon>
        <taxon>Magnoliopsida</taxon>
        <taxon>Liliopsida</taxon>
        <taxon>Poales</taxon>
        <taxon>Poaceae</taxon>
        <taxon>PACMAD clade</taxon>
        <taxon>Panicoideae</taxon>
        <taxon>Panicodae</taxon>
        <taxon>Paniceae</taxon>
        <taxon>Panicinae</taxon>
        <taxon>Panicum</taxon>
        <taxon>Panicum sect. Panicum</taxon>
    </lineage>
</organism>
<sequence length="53" mass="6372">MQDVQRAAWNVMIIFYEIRRLRSWLVEVNHSIQHNLPPHPLITAHNSLIRNWG</sequence>
<dbReference type="EMBL" id="CM008047">
    <property type="protein sequence ID" value="PVH65303.1"/>
    <property type="molecule type" value="Genomic_DNA"/>
</dbReference>
<proteinExistence type="predicted"/>
<protein>
    <submittedName>
        <fullName evidence="1">Uncharacterized protein</fullName>
    </submittedName>
</protein>
<dbReference type="Gramene" id="PVH65303">
    <property type="protein sequence ID" value="PVH65303"/>
    <property type="gene ID" value="PAHAL_2G457400"/>
</dbReference>
<reference evidence="1" key="1">
    <citation type="submission" date="2018-04" db="EMBL/GenBank/DDBJ databases">
        <title>WGS assembly of Panicum hallii.</title>
        <authorList>
            <person name="Lovell J."/>
            <person name="Jenkins J."/>
            <person name="Lowry D."/>
            <person name="Mamidi S."/>
            <person name="Sreedasyam A."/>
            <person name="Weng X."/>
            <person name="Barry K."/>
            <person name="Bonette J."/>
            <person name="Campitelli B."/>
            <person name="Daum C."/>
            <person name="Gordon S."/>
            <person name="Gould B."/>
            <person name="Lipzen A."/>
            <person name="Macqueen A."/>
            <person name="Palacio-Mejia J."/>
            <person name="Plott C."/>
            <person name="Shakirov E."/>
            <person name="Shu S."/>
            <person name="Yoshinaga Y."/>
            <person name="Zane M."/>
            <person name="Rokhsar D."/>
            <person name="Grimwood J."/>
            <person name="Schmutz J."/>
            <person name="Juenger T."/>
        </authorList>
    </citation>
    <scope>NUCLEOTIDE SEQUENCE [LARGE SCALE GENOMIC DNA]</scope>
    <source>
        <strain evidence="1">FIL2</strain>
    </source>
</reference>
<evidence type="ECO:0000313" key="1">
    <source>
        <dbReference type="EMBL" id="PVH65303.1"/>
    </source>
</evidence>
<dbReference type="Proteomes" id="UP000243499">
    <property type="component" value="Chromosome 2"/>
</dbReference>
<accession>A0A2T8KSY9</accession>
<dbReference type="AlphaFoldDB" id="A0A2T8KSY9"/>
<gene>
    <name evidence="1" type="ORF">PAHAL_2G457400</name>
</gene>